<gene>
    <name evidence="1" type="ORF">HK413_13390</name>
</gene>
<accession>A0ABX1W7G4</accession>
<dbReference type="Gene3D" id="3.20.20.150">
    <property type="entry name" value="Divalent-metal-dependent TIM barrel enzymes"/>
    <property type="match status" value="1"/>
</dbReference>
<protein>
    <submittedName>
        <fullName evidence="1">Uncharacterized protein</fullName>
    </submittedName>
</protein>
<dbReference type="SUPFAM" id="SSF51658">
    <property type="entry name" value="Xylose isomerase-like"/>
    <property type="match status" value="1"/>
</dbReference>
<comment type="caution">
    <text evidence="1">The sequence shown here is derived from an EMBL/GenBank/DDBJ whole genome shotgun (WGS) entry which is preliminary data.</text>
</comment>
<dbReference type="Proteomes" id="UP000566071">
    <property type="component" value="Unassembled WGS sequence"/>
</dbReference>
<name>A0ABX1W7G4_9SPHI</name>
<keyword evidence="2" id="KW-1185">Reference proteome</keyword>
<sequence length="61" mass="6914">MSGLAAINKQYKIHGDYENHTGRFAGPLWDLWEVLKDLDPEWIGCQFDIRHATVDGAEAGR</sequence>
<evidence type="ECO:0000313" key="2">
    <source>
        <dbReference type="Proteomes" id="UP000566071"/>
    </source>
</evidence>
<dbReference type="RefSeq" id="WP_175270470.1">
    <property type="nucleotide sequence ID" value="NZ_JABFCR010000070.1"/>
</dbReference>
<evidence type="ECO:0000313" key="1">
    <source>
        <dbReference type="EMBL" id="NNU34800.1"/>
    </source>
</evidence>
<organism evidence="1 2">
    <name type="scientific">Mucilaginibacter humi</name>
    <dbReference type="NCBI Taxonomy" id="2732510"/>
    <lineage>
        <taxon>Bacteria</taxon>
        <taxon>Pseudomonadati</taxon>
        <taxon>Bacteroidota</taxon>
        <taxon>Sphingobacteriia</taxon>
        <taxon>Sphingobacteriales</taxon>
        <taxon>Sphingobacteriaceae</taxon>
        <taxon>Mucilaginibacter</taxon>
    </lineage>
</organism>
<proteinExistence type="predicted"/>
<dbReference type="EMBL" id="JABFCR010000070">
    <property type="protein sequence ID" value="NNU34800.1"/>
    <property type="molecule type" value="Genomic_DNA"/>
</dbReference>
<dbReference type="InterPro" id="IPR036237">
    <property type="entry name" value="Xyl_isomerase-like_sf"/>
</dbReference>
<reference evidence="1 2" key="1">
    <citation type="submission" date="2020-05" db="EMBL/GenBank/DDBJ databases">
        <authorList>
            <person name="Khan S.A."/>
            <person name="Jeon C.O."/>
            <person name="Chun B.H."/>
        </authorList>
    </citation>
    <scope>NUCLEOTIDE SEQUENCE [LARGE SCALE GENOMIC DNA]</scope>
    <source>
        <strain evidence="1 2">S1162</strain>
    </source>
</reference>